<keyword evidence="2" id="KW-0472">Membrane</keyword>
<organism evidence="4 5">
    <name type="scientific">Lymnaea stagnalis</name>
    <name type="common">Great pond snail</name>
    <name type="synonym">Helix stagnalis</name>
    <dbReference type="NCBI Taxonomy" id="6523"/>
    <lineage>
        <taxon>Eukaryota</taxon>
        <taxon>Metazoa</taxon>
        <taxon>Spiralia</taxon>
        <taxon>Lophotrochozoa</taxon>
        <taxon>Mollusca</taxon>
        <taxon>Gastropoda</taxon>
        <taxon>Heterobranchia</taxon>
        <taxon>Euthyneura</taxon>
        <taxon>Panpulmonata</taxon>
        <taxon>Hygrophila</taxon>
        <taxon>Lymnaeoidea</taxon>
        <taxon>Lymnaeidae</taxon>
        <taxon>Lymnaea</taxon>
    </lineage>
</organism>
<keyword evidence="2" id="KW-0812">Transmembrane</keyword>
<keyword evidence="2" id="KW-1133">Transmembrane helix</keyword>
<dbReference type="Pfam" id="PF24357">
    <property type="entry name" value="TMD0_ABC"/>
    <property type="match status" value="1"/>
</dbReference>
<protein>
    <recommendedName>
        <fullName evidence="3">ABC transporter TMD0 domain-containing protein</fullName>
    </recommendedName>
</protein>
<reference evidence="4 5" key="1">
    <citation type="submission" date="2024-04" db="EMBL/GenBank/DDBJ databases">
        <authorList>
            <consortium name="Genoscope - CEA"/>
            <person name="William W."/>
        </authorList>
    </citation>
    <scope>NUCLEOTIDE SEQUENCE [LARGE SCALE GENOMIC DNA]</scope>
</reference>
<dbReference type="EMBL" id="CAXITT010000238">
    <property type="protein sequence ID" value="CAL1536757.1"/>
    <property type="molecule type" value="Genomic_DNA"/>
</dbReference>
<evidence type="ECO:0000256" key="2">
    <source>
        <dbReference type="SAM" id="Phobius"/>
    </source>
</evidence>
<feature type="transmembrane region" description="Helical" evidence="2">
    <location>
        <begin position="98"/>
        <end position="121"/>
    </location>
</feature>
<evidence type="ECO:0000256" key="1">
    <source>
        <dbReference type="ARBA" id="ARBA00004141"/>
    </source>
</evidence>
<comment type="subcellular location">
    <subcellularLocation>
        <location evidence="1">Membrane</location>
        <topology evidence="1">Multi-pass membrane protein</topology>
    </subcellularLocation>
</comment>
<feature type="non-terminal residue" evidence="4">
    <location>
        <position position="154"/>
    </location>
</feature>
<evidence type="ECO:0000259" key="3">
    <source>
        <dbReference type="Pfam" id="PF24357"/>
    </source>
</evidence>
<evidence type="ECO:0000313" key="4">
    <source>
        <dbReference type="EMBL" id="CAL1536757.1"/>
    </source>
</evidence>
<keyword evidence="5" id="KW-1185">Reference proteome</keyword>
<feature type="transmembrane region" description="Helical" evidence="2">
    <location>
        <begin position="133"/>
        <end position="153"/>
    </location>
</feature>
<feature type="transmembrane region" description="Helical" evidence="2">
    <location>
        <begin position="33"/>
        <end position="51"/>
    </location>
</feature>
<name>A0AAV2HTB0_LYMST</name>
<gene>
    <name evidence="4" type="ORF">GSLYS_00010670001</name>
</gene>
<sequence>MSPDDFCGGPIWNNSEFMTASWPKFTECFRETILVWFPCGLLTIFGPCYVAGLRNSRPNKSLPIGVLNSGKLFCHITMAILTLITMLQKASLHSEGKFISLASFLGDIIKIITFVCIAILGQYERIHGVAASILQLTFWLFMSISLLISSYTYI</sequence>
<dbReference type="InterPro" id="IPR056227">
    <property type="entry name" value="TMD0_ABC"/>
</dbReference>
<evidence type="ECO:0000313" key="5">
    <source>
        <dbReference type="Proteomes" id="UP001497497"/>
    </source>
</evidence>
<feature type="domain" description="ABC transporter TMD0" evidence="3">
    <location>
        <begin position="24"/>
        <end position="150"/>
    </location>
</feature>
<accession>A0AAV2HTB0</accession>
<proteinExistence type="predicted"/>
<dbReference type="Proteomes" id="UP001497497">
    <property type="component" value="Unassembled WGS sequence"/>
</dbReference>
<feature type="transmembrane region" description="Helical" evidence="2">
    <location>
        <begin position="72"/>
        <end position="92"/>
    </location>
</feature>
<comment type="caution">
    <text evidence="4">The sequence shown here is derived from an EMBL/GenBank/DDBJ whole genome shotgun (WGS) entry which is preliminary data.</text>
</comment>
<dbReference type="AlphaFoldDB" id="A0AAV2HTB0"/>
<dbReference type="GO" id="GO:0016020">
    <property type="term" value="C:membrane"/>
    <property type="evidence" value="ECO:0007669"/>
    <property type="project" value="UniProtKB-SubCell"/>
</dbReference>